<dbReference type="Pfam" id="PF07484">
    <property type="entry name" value="Collar"/>
    <property type="match status" value="1"/>
</dbReference>
<name>A0A411YYB5_9RHOB</name>
<protein>
    <submittedName>
        <fullName evidence="2">Phage tail protein</fullName>
    </submittedName>
</protein>
<dbReference type="SUPFAM" id="SSF88874">
    <property type="entry name" value="Receptor-binding domain of short tail fibre protein gp12"/>
    <property type="match status" value="1"/>
</dbReference>
<dbReference type="EMBL" id="QWEY01000011">
    <property type="protein sequence ID" value="RGP35894.1"/>
    <property type="molecule type" value="Genomic_DNA"/>
</dbReference>
<evidence type="ECO:0000313" key="3">
    <source>
        <dbReference type="Proteomes" id="UP000284547"/>
    </source>
</evidence>
<evidence type="ECO:0000313" key="2">
    <source>
        <dbReference type="EMBL" id="RGP35894.1"/>
    </source>
</evidence>
<gene>
    <name evidence="2" type="ORF">D1012_17685</name>
</gene>
<feature type="domain" description="Phage tail collar" evidence="1">
    <location>
        <begin position="16"/>
        <end position="72"/>
    </location>
</feature>
<dbReference type="InterPro" id="IPR011083">
    <property type="entry name" value="Phage_tail_collar_dom"/>
</dbReference>
<keyword evidence="3" id="KW-1185">Reference proteome</keyword>
<evidence type="ECO:0000259" key="1">
    <source>
        <dbReference type="Pfam" id="PF07484"/>
    </source>
</evidence>
<dbReference type="Proteomes" id="UP000284547">
    <property type="component" value="Unassembled WGS sequence"/>
</dbReference>
<sequence>MGTFALPAHADTPYIGEIRVFGFNFCPYGWLPAQGQVISISQNTALFSLLGTTYGGDGVTTFELVDTQGRSIMGQGAGNGLTPRFWGDEGGQVAVTLTTNNLPSHTHLVNANNLDGDMHDPAGKLLAAAPSGGSGSETIYSVQPATVNMASSMISGAGAGQPISVSDPSLAITICIATEGIYPSRP</sequence>
<dbReference type="AlphaFoldDB" id="A0A411YYB5"/>
<dbReference type="InterPro" id="IPR037053">
    <property type="entry name" value="Phage_tail_collar_dom_sf"/>
</dbReference>
<accession>A0A411YYB5</accession>
<comment type="caution">
    <text evidence="2">The sequence shown here is derived from an EMBL/GenBank/DDBJ whole genome shotgun (WGS) entry which is preliminary data.</text>
</comment>
<dbReference type="OrthoDB" id="9810174at2"/>
<proteinExistence type="predicted"/>
<organism evidence="2 3">
    <name type="scientific">Pseudotabrizicola alkalilacus</name>
    <dbReference type="NCBI Taxonomy" id="2305252"/>
    <lineage>
        <taxon>Bacteria</taxon>
        <taxon>Pseudomonadati</taxon>
        <taxon>Pseudomonadota</taxon>
        <taxon>Alphaproteobacteria</taxon>
        <taxon>Rhodobacterales</taxon>
        <taxon>Paracoccaceae</taxon>
        <taxon>Pseudotabrizicola</taxon>
    </lineage>
</organism>
<dbReference type="Gene3D" id="3.90.1340.10">
    <property type="entry name" value="Phage tail collar domain"/>
    <property type="match status" value="1"/>
</dbReference>
<reference evidence="2 3" key="1">
    <citation type="submission" date="2018-08" db="EMBL/GenBank/DDBJ databases">
        <title>Flavobacterium tibetense sp. nov., isolated from a wetland YonghuCo on Tibetan Plateau.</title>
        <authorList>
            <person name="Phurbu D."/>
            <person name="Lu H."/>
            <person name="Xing P."/>
        </authorList>
    </citation>
    <scope>NUCLEOTIDE SEQUENCE [LARGE SCALE GENOMIC DNA]</scope>
    <source>
        <strain evidence="2 3">DJC</strain>
    </source>
</reference>